<dbReference type="OrthoDB" id="4549080at2"/>
<accession>A0A8I0P0Z5</accession>
<dbReference type="PROSITE" id="PS51186">
    <property type="entry name" value="GNAT"/>
    <property type="match status" value="1"/>
</dbReference>
<dbReference type="InterPro" id="IPR016181">
    <property type="entry name" value="Acyl_CoA_acyltransferase"/>
</dbReference>
<evidence type="ECO:0000313" key="3">
    <source>
        <dbReference type="Proteomes" id="UP000629287"/>
    </source>
</evidence>
<organism evidence="2 3">
    <name type="scientific">Streptomyces stelliscabiei</name>
    <dbReference type="NCBI Taxonomy" id="146820"/>
    <lineage>
        <taxon>Bacteria</taxon>
        <taxon>Bacillati</taxon>
        <taxon>Actinomycetota</taxon>
        <taxon>Actinomycetes</taxon>
        <taxon>Kitasatosporales</taxon>
        <taxon>Streptomycetaceae</taxon>
        <taxon>Streptomyces</taxon>
    </lineage>
</organism>
<reference evidence="2 3" key="1">
    <citation type="submission" date="2020-10" db="EMBL/GenBank/DDBJ databases">
        <title>Sequencing the genomes of 1000 actinobacteria strains.</title>
        <authorList>
            <person name="Klenk H.-P."/>
        </authorList>
    </citation>
    <scope>NUCLEOTIDE SEQUENCE [LARGE SCALE GENOMIC DNA]</scope>
    <source>
        <strain evidence="2 3">DSM 41803</strain>
    </source>
</reference>
<name>A0A8I0P0Z5_9ACTN</name>
<dbReference type="SUPFAM" id="SSF55729">
    <property type="entry name" value="Acyl-CoA N-acyltransferases (Nat)"/>
    <property type="match status" value="1"/>
</dbReference>
<dbReference type="Pfam" id="PF00583">
    <property type="entry name" value="Acetyltransf_1"/>
    <property type="match status" value="1"/>
</dbReference>
<dbReference type="EMBL" id="JADBGF010000001">
    <property type="protein sequence ID" value="MBE1594947.1"/>
    <property type="molecule type" value="Genomic_DNA"/>
</dbReference>
<dbReference type="InterPro" id="IPR000182">
    <property type="entry name" value="GNAT_dom"/>
</dbReference>
<evidence type="ECO:0000313" key="2">
    <source>
        <dbReference type="EMBL" id="MBE1594947.1"/>
    </source>
</evidence>
<dbReference type="Gene3D" id="3.40.630.30">
    <property type="match status" value="1"/>
</dbReference>
<dbReference type="GO" id="GO:0016747">
    <property type="term" value="F:acyltransferase activity, transferring groups other than amino-acyl groups"/>
    <property type="evidence" value="ECO:0007669"/>
    <property type="project" value="InterPro"/>
</dbReference>
<dbReference type="AlphaFoldDB" id="A0A8I0P0Z5"/>
<feature type="domain" description="N-acetyltransferase" evidence="1">
    <location>
        <begin position="3"/>
        <end position="131"/>
    </location>
</feature>
<protein>
    <submittedName>
        <fullName evidence="2">GNAT superfamily N-acetyltransferase</fullName>
    </submittedName>
</protein>
<dbReference type="Proteomes" id="UP000629287">
    <property type="component" value="Unassembled WGS sequence"/>
</dbReference>
<dbReference type="GeneID" id="86825689"/>
<gene>
    <name evidence="2" type="ORF">H4687_001076</name>
</gene>
<keyword evidence="3" id="KW-1185">Reference proteome</keyword>
<proteinExistence type="predicted"/>
<dbReference type="CDD" id="cd04301">
    <property type="entry name" value="NAT_SF"/>
    <property type="match status" value="1"/>
</dbReference>
<dbReference type="RefSeq" id="WP_046915047.1">
    <property type="nucleotide sequence ID" value="NZ_JADBGF010000001.1"/>
</dbReference>
<evidence type="ECO:0000259" key="1">
    <source>
        <dbReference type="PROSITE" id="PS51186"/>
    </source>
</evidence>
<comment type="caution">
    <text evidence="2">The sequence shown here is derived from an EMBL/GenBank/DDBJ whole genome shotgun (WGS) entry which is preliminary data.</text>
</comment>
<sequence>MTITYEWRAHFDDTALDALHAEGFGHPVAATDWRGRLERHSLGWVCAFEDGTLIGFVNVVWDGGVHAFVLDTVVAEHHRGAGVGVALIATAAHEARAARCQWLHVDFEDHLRPFSIDACGFKETAAGLLAL</sequence>
<keyword evidence="2" id="KW-0808">Transferase</keyword>